<name>A0A6A4WQL1_AMPAM</name>
<dbReference type="InterPro" id="IPR001304">
    <property type="entry name" value="C-type_lectin-like"/>
</dbReference>
<dbReference type="InterPro" id="IPR033315">
    <property type="entry name" value="Fan1-like"/>
</dbReference>
<dbReference type="Proteomes" id="UP000440578">
    <property type="component" value="Unassembled WGS sequence"/>
</dbReference>
<keyword evidence="11" id="KW-0269">Exonuclease</keyword>
<feature type="region of interest" description="Disordered" evidence="18">
    <location>
        <begin position="23"/>
        <end position="61"/>
    </location>
</feature>
<dbReference type="Gene3D" id="3.40.1350.10">
    <property type="match status" value="1"/>
</dbReference>
<comment type="caution">
    <text evidence="21">The sequence shown here is derived from an EMBL/GenBank/DDBJ whole genome shotgun (WGS) entry which is preliminary data.</text>
</comment>
<keyword evidence="7 17" id="KW-0227">DNA damage</keyword>
<keyword evidence="13" id="KW-0175">Coiled coil</keyword>
<dbReference type="SMART" id="SM00034">
    <property type="entry name" value="CLECT"/>
    <property type="match status" value="2"/>
</dbReference>
<dbReference type="Gene3D" id="3.10.100.10">
    <property type="entry name" value="Mannose-Binding Protein A, subunit A"/>
    <property type="match status" value="2"/>
</dbReference>
<evidence type="ECO:0000256" key="15">
    <source>
        <dbReference type="ARBA" id="ARBA00023211"/>
    </source>
</evidence>
<evidence type="ECO:0000256" key="2">
    <source>
        <dbReference type="ARBA" id="ARBA00004123"/>
    </source>
</evidence>
<evidence type="ECO:0000256" key="18">
    <source>
        <dbReference type="SAM" id="MobiDB-lite"/>
    </source>
</evidence>
<evidence type="ECO:0000256" key="5">
    <source>
        <dbReference type="ARBA" id="ARBA00022723"/>
    </source>
</evidence>
<proteinExistence type="inferred from homology"/>
<dbReference type="InterPro" id="IPR011856">
    <property type="entry name" value="tRNA_endonuc-like_dom_sf"/>
</dbReference>
<dbReference type="CDD" id="cd22326">
    <property type="entry name" value="FAN1-like"/>
    <property type="match status" value="1"/>
</dbReference>
<dbReference type="GO" id="GO:0005634">
    <property type="term" value="C:nucleus"/>
    <property type="evidence" value="ECO:0007669"/>
    <property type="project" value="UniProtKB-SubCell"/>
</dbReference>
<evidence type="ECO:0000256" key="12">
    <source>
        <dbReference type="ARBA" id="ARBA00022842"/>
    </source>
</evidence>
<evidence type="ECO:0000256" key="8">
    <source>
        <dbReference type="ARBA" id="ARBA00022771"/>
    </source>
</evidence>
<dbReference type="EC" id="3.1.4.1" evidence="17"/>
<evidence type="ECO:0000256" key="11">
    <source>
        <dbReference type="ARBA" id="ARBA00022839"/>
    </source>
</evidence>
<evidence type="ECO:0000256" key="14">
    <source>
        <dbReference type="ARBA" id="ARBA00023204"/>
    </source>
</evidence>
<dbReference type="GO" id="GO:0008409">
    <property type="term" value="F:5'-3' exonuclease activity"/>
    <property type="evidence" value="ECO:0007669"/>
    <property type="project" value="TreeGrafter"/>
</dbReference>
<dbReference type="PANTHER" id="PTHR15749:SF4">
    <property type="entry name" value="FANCONI-ASSOCIATED NUCLEASE 1"/>
    <property type="match status" value="1"/>
</dbReference>
<dbReference type="Pfam" id="PF21315">
    <property type="entry name" value="FAN1_HTH"/>
    <property type="match status" value="1"/>
</dbReference>
<comment type="similarity">
    <text evidence="3 17">Belongs to the FAN1 family.</text>
</comment>
<dbReference type="InterPro" id="IPR049125">
    <property type="entry name" value="FAN1-like_WH"/>
</dbReference>
<evidence type="ECO:0000259" key="20">
    <source>
        <dbReference type="PROSITE" id="PS50800"/>
    </source>
</evidence>
<dbReference type="AlphaFoldDB" id="A0A6A4WQL1"/>
<evidence type="ECO:0000256" key="10">
    <source>
        <dbReference type="ARBA" id="ARBA00022833"/>
    </source>
</evidence>
<evidence type="ECO:0000313" key="22">
    <source>
        <dbReference type="Proteomes" id="UP000440578"/>
    </source>
</evidence>
<dbReference type="InterPro" id="IPR003034">
    <property type="entry name" value="SAP_dom"/>
</dbReference>
<dbReference type="InterPro" id="IPR016186">
    <property type="entry name" value="C-type_lectin-like/link_sf"/>
</dbReference>
<dbReference type="CDD" id="cd00037">
    <property type="entry name" value="CLECT"/>
    <property type="match status" value="2"/>
</dbReference>
<evidence type="ECO:0000313" key="21">
    <source>
        <dbReference type="EMBL" id="KAF0309766.1"/>
    </source>
</evidence>
<dbReference type="Pfam" id="PF00059">
    <property type="entry name" value="Lectin_C"/>
    <property type="match status" value="1"/>
</dbReference>
<comment type="subcellular location">
    <subcellularLocation>
        <location evidence="2 17">Nucleus</location>
    </subcellularLocation>
</comment>
<evidence type="ECO:0000256" key="1">
    <source>
        <dbReference type="ARBA" id="ARBA00000983"/>
    </source>
</evidence>
<keyword evidence="8" id="KW-0863">Zinc-finger</keyword>
<keyword evidence="16 17" id="KW-0539">Nucleus</keyword>
<evidence type="ECO:0000256" key="16">
    <source>
        <dbReference type="ARBA" id="ARBA00023242"/>
    </source>
</evidence>
<evidence type="ECO:0000256" key="7">
    <source>
        <dbReference type="ARBA" id="ARBA00022763"/>
    </source>
</evidence>
<dbReference type="Pfam" id="PF21170">
    <property type="entry name" value="FAN1_TPR"/>
    <property type="match status" value="1"/>
</dbReference>
<evidence type="ECO:0000256" key="9">
    <source>
        <dbReference type="ARBA" id="ARBA00022801"/>
    </source>
</evidence>
<keyword evidence="15 17" id="KW-0464">Manganese</keyword>
<evidence type="ECO:0000256" key="6">
    <source>
        <dbReference type="ARBA" id="ARBA00022759"/>
    </source>
</evidence>
<keyword evidence="10" id="KW-0862">Zinc</keyword>
<dbReference type="Pfam" id="PF08774">
    <property type="entry name" value="VRR_NUC"/>
    <property type="match status" value="1"/>
</dbReference>
<dbReference type="GO" id="GO:0036297">
    <property type="term" value="P:interstrand cross-link repair"/>
    <property type="evidence" value="ECO:0007669"/>
    <property type="project" value="InterPro"/>
</dbReference>
<keyword evidence="12 17" id="KW-0460">Magnesium</keyword>
<comment type="catalytic activity">
    <reaction evidence="1 17">
        <text>Hydrolytically removes 5'-nucleotides successively from the 3'-hydroxy termini of 3'-hydroxy-terminated oligonucleotides.</text>
        <dbReference type="EC" id="3.1.4.1"/>
    </reaction>
</comment>
<gene>
    <name evidence="21" type="primary">Fan1</name>
    <name evidence="21" type="ORF">FJT64_019144</name>
</gene>
<accession>A0A6A4WQL1</accession>
<dbReference type="SMART" id="SM00990">
    <property type="entry name" value="VRR_NUC"/>
    <property type="match status" value="1"/>
</dbReference>
<feature type="domain" description="SAP" evidence="20">
    <location>
        <begin position="228"/>
        <end position="262"/>
    </location>
</feature>
<feature type="domain" description="C-type lectin" evidence="19">
    <location>
        <begin position="816"/>
        <end position="926"/>
    </location>
</feature>
<dbReference type="InterPro" id="IPR016187">
    <property type="entry name" value="CTDL_fold"/>
</dbReference>
<comment type="cofactor">
    <cofactor evidence="17">
        <name>Mg(2+)</name>
        <dbReference type="ChEBI" id="CHEBI:18420"/>
    </cofactor>
    <cofactor evidence="17">
        <name>Mn(2+)</name>
        <dbReference type="ChEBI" id="CHEBI:29035"/>
    </cofactor>
</comment>
<feature type="compositionally biased region" description="Low complexity" evidence="18">
    <location>
        <begin position="962"/>
        <end position="977"/>
    </location>
</feature>
<dbReference type="PANTHER" id="PTHR15749">
    <property type="entry name" value="FANCONI-ASSOCIATED NUCLEASE 1"/>
    <property type="match status" value="1"/>
</dbReference>
<dbReference type="GO" id="GO:0008270">
    <property type="term" value="F:zinc ion binding"/>
    <property type="evidence" value="ECO:0007669"/>
    <property type="project" value="UniProtKB-KW"/>
</dbReference>
<dbReference type="FunFam" id="3.40.1350.10:FF:000004">
    <property type="entry name" value="Fanconi-associated nuclease"/>
    <property type="match status" value="1"/>
</dbReference>
<feature type="domain" description="C-type lectin" evidence="19">
    <location>
        <begin position="1095"/>
        <end position="1200"/>
    </location>
</feature>
<dbReference type="PROSITE" id="PS50800">
    <property type="entry name" value="SAP"/>
    <property type="match status" value="1"/>
</dbReference>
<sequence>MNRSKLLKDRPLEKGQQTLTAFFSKAGNVADPSTTTEPSIADRAQPLSSTPMKEDDVPAWGQDSPQISDVIGGAAAAFCETIWSNSSSINADADLNLSVEDEEILSQEFSTEMPEVALLTPKKSDSSQPYYLQNFLFIINSVLSDDLHTPLLDDDDLNVISSFRSLPAAAQMLYVRMFQRKHAWLRPEKLRYTEIGDESAVNAALDALAAEGLVETERQLTGGAVQLAELLPAPELRQLCQQLHLTATGPRPDLLARLAELDKKRGAVMFGATSPAEVAARRARALLGRCVRVASAPRRVLLRVLSLFHLPLYEDEEDTSQQLLTLLMVNLGRMVYPPVTVSRQTAIFATRDDLLRYESASQLERQLRTAMETKQWDAAYETYQAAETMLASLKEAPELAKHDASLPPFLRRFTAGSIITYVMSKSVEVLQRRREHDAAVTLLRSLLDQHTYLPDYRGFWSDRLALTLHQHLRRPDEALQAVRSALEDPEVRGGRRLALEQRLARLEPTLTPSPLQPDHLPSVEIEARCLPRDVPGLKMVFLRPEQPSGGADVTGYVTSGDVTVCSVEELALSHYSSRYSEGVHREGAPTVTLFALLFWDLLYSAEVPDSFRSAYQTLPLDLNSPAFLERRREAVEARLAELEAGSEEDACQRVAEVWEAHHGCLSLASWDVFRDCEHALSLVRCLGVRLVTAICRRLATEYRFTRSGFPDLVLWNPSTLTARIVEVKGPNDRLSTKQILWIQYLLDHGAETEVCYVKALGRRGAGKRKTENGRGEGEELLGNNGYWKPSSSYKGTRLHAVCKMASCKCREGWTRWGDACYLAKKEMFIDWLSARERCQQMEPTSDLATITSAAENRIVFRLAGGKDRIWIGLNDRVREGEFHWNNRSDGVEYTNWFRHPSQRNSHAKDCAYMTRGGKWIVSSCRQLGFYYACKQLLCGRSSESSPTRRGSDRVWRPEDSVRCPPGWSRSSSSAADSALRPSCFSQPTAADTFAGVQSRCRAQHPDADVAVIRSLEDNDRAFLSAGALPMFIVSDDQFDMQEESSSAGVGCVTLEPTGLWSSGRCAAGRLPGLCQMPACIPRCPNGWHLFQGQHSDAFLDCRSDEADHFELTLPTLRTPAERERLLRLAAGADIWLGLSRFGDGENHDWFWDDDFAHAITPNWEKPPPFISHNVWCGAMDGSTGGLIARHCLSKLPYLCQAHERH</sequence>
<dbReference type="GO" id="GO:0070336">
    <property type="term" value="F:flap-structured DNA binding"/>
    <property type="evidence" value="ECO:0007669"/>
    <property type="project" value="TreeGrafter"/>
</dbReference>
<feature type="region of interest" description="Disordered" evidence="18">
    <location>
        <begin position="941"/>
        <end position="977"/>
    </location>
</feature>
<dbReference type="PROSITE" id="PS50041">
    <property type="entry name" value="C_TYPE_LECTIN_2"/>
    <property type="match status" value="2"/>
</dbReference>
<keyword evidence="4 17" id="KW-0540">Nuclease</keyword>
<dbReference type="EMBL" id="VIIS01000377">
    <property type="protein sequence ID" value="KAF0309766.1"/>
    <property type="molecule type" value="Genomic_DNA"/>
</dbReference>
<dbReference type="InterPro" id="IPR049132">
    <property type="entry name" value="FAN1-like_euk"/>
</dbReference>
<dbReference type="InterPro" id="IPR014883">
    <property type="entry name" value="VRR_NUC"/>
</dbReference>
<dbReference type="GO" id="GO:0017108">
    <property type="term" value="F:5'-flap endonuclease activity"/>
    <property type="evidence" value="ECO:0007669"/>
    <property type="project" value="TreeGrafter"/>
</dbReference>
<protein>
    <recommendedName>
        <fullName evidence="17">Fanconi-associated nuclease</fullName>
        <ecNumber evidence="17">3.1.4.1</ecNumber>
    </recommendedName>
</protein>
<evidence type="ECO:0000256" key="17">
    <source>
        <dbReference type="RuleBase" id="RU365033"/>
    </source>
</evidence>
<evidence type="ECO:0000259" key="19">
    <source>
        <dbReference type="PROSITE" id="PS50041"/>
    </source>
</evidence>
<keyword evidence="6" id="KW-0255">Endonuclease</keyword>
<evidence type="ECO:0000256" key="4">
    <source>
        <dbReference type="ARBA" id="ARBA00022722"/>
    </source>
</evidence>
<evidence type="ECO:0000256" key="3">
    <source>
        <dbReference type="ARBA" id="ARBA00005533"/>
    </source>
</evidence>
<keyword evidence="14 17" id="KW-0234">DNA repair</keyword>
<comment type="function">
    <text evidence="17">Nuclease required for the repair of DNA interstrand cross-links (ICL). Acts as a 5'-3' exonuclease that anchors at a cut end of DNA and cleaves DNA successively at every third nucleotide, allowing to excise an ICL from one strand through flanking incisions.</text>
</comment>
<keyword evidence="5 17" id="KW-0479">Metal-binding</keyword>
<dbReference type="GO" id="GO:0004528">
    <property type="term" value="F:phosphodiesterase I activity"/>
    <property type="evidence" value="ECO:0007669"/>
    <property type="project" value="UniProtKB-EC"/>
</dbReference>
<dbReference type="SUPFAM" id="SSF56436">
    <property type="entry name" value="C-type lectin-like"/>
    <property type="match status" value="3"/>
</dbReference>
<keyword evidence="22" id="KW-1185">Reference proteome</keyword>
<feature type="compositionally biased region" description="Basic and acidic residues" evidence="18">
    <location>
        <begin position="949"/>
        <end position="961"/>
    </location>
</feature>
<organism evidence="21 22">
    <name type="scientific">Amphibalanus amphitrite</name>
    <name type="common">Striped barnacle</name>
    <name type="synonym">Balanus amphitrite</name>
    <dbReference type="NCBI Taxonomy" id="1232801"/>
    <lineage>
        <taxon>Eukaryota</taxon>
        <taxon>Metazoa</taxon>
        <taxon>Ecdysozoa</taxon>
        <taxon>Arthropoda</taxon>
        <taxon>Crustacea</taxon>
        <taxon>Multicrustacea</taxon>
        <taxon>Cirripedia</taxon>
        <taxon>Thoracica</taxon>
        <taxon>Thoracicalcarea</taxon>
        <taxon>Balanomorpha</taxon>
        <taxon>Balanoidea</taxon>
        <taxon>Balanidae</taxon>
        <taxon>Amphibalaninae</taxon>
        <taxon>Amphibalanus</taxon>
    </lineage>
</organism>
<evidence type="ECO:0000256" key="13">
    <source>
        <dbReference type="ARBA" id="ARBA00023054"/>
    </source>
</evidence>
<reference evidence="21 22" key="1">
    <citation type="submission" date="2019-07" db="EMBL/GenBank/DDBJ databases">
        <title>Draft genome assembly of a fouling barnacle, Amphibalanus amphitrite (Darwin, 1854): The first reference genome for Thecostraca.</title>
        <authorList>
            <person name="Kim W."/>
        </authorList>
    </citation>
    <scope>NUCLEOTIDE SEQUENCE [LARGE SCALE GENOMIC DNA]</scope>
    <source>
        <strain evidence="21">SNU_AA5</strain>
        <tissue evidence="21">Soma without cirri and trophi</tissue>
    </source>
</reference>
<dbReference type="OrthoDB" id="76364at2759"/>
<keyword evidence="9 17" id="KW-0378">Hydrolase</keyword>
<dbReference type="InterPro" id="IPR049126">
    <property type="entry name" value="FAN1-like_TPR"/>
</dbReference>